<accession>A0ACC1BHJ9</accession>
<name>A0ACC1BHJ9_9ROSI</name>
<keyword evidence="2" id="KW-1185">Reference proteome</keyword>
<reference evidence="2" key="1">
    <citation type="journal article" date="2023" name="G3 (Bethesda)">
        <title>Genome assembly and association tests identify interacting loci associated with vigor, precocity, and sex in interspecific pistachio rootstocks.</title>
        <authorList>
            <person name="Palmer W."/>
            <person name="Jacygrad E."/>
            <person name="Sagayaradj S."/>
            <person name="Cavanaugh K."/>
            <person name="Han R."/>
            <person name="Bertier L."/>
            <person name="Beede B."/>
            <person name="Kafkas S."/>
            <person name="Golino D."/>
            <person name="Preece J."/>
            <person name="Michelmore R."/>
        </authorList>
    </citation>
    <scope>NUCLEOTIDE SEQUENCE [LARGE SCALE GENOMIC DNA]</scope>
</reference>
<sequence length="63" mass="6346">MDMKKICCAVLVAAATISCVLAATPVTGAASGPASSGAAQTLQVLGSFVGTSLLSFLTYFLRY</sequence>
<evidence type="ECO:0000313" key="2">
    <source>
        <dbReference type="Proteomes" id="UP001164250"/>
    </source>
</evidence>
<comment type="caution">
    <text evidence="1">The sequence shown here is derived from an EMBL/GenBank/DDBJ whole genome shotgun (WGS) entry which is preliminary data.</text>
</comment>
<proteinExistence type="predicted"/>
<protein>
    <submittedName>
        <fullName evidence="1">Uncharacterized protein</fullName>
    </submittedName>
</protein>
<organism evidence="1 2">
    <name type="scientific">Pistacia atlantica</name>
    <dbReference type="NCBI Taxonomy" id="434234"/>
    <lineage>
        <taxon>Eukaryota</taxon>
        <taxon>Viridiplantae</taxon>
        <taxon>Streptophyta</taxon>
        <taxon>Embryophyta</taxon>
        <taxon>Tracheophyta</taxon>
        <taxon>Spermatophyta</taxon>
        <taxon>Magnoliopsida</taxon>
        <taxon>eudicotyledons</taxon>
        <taxon>Gunneridae</taxon>
        <taxon>Pentapetalae</taxon>
        <taxon>rosids</taxon>
        <taxon>malvids</taxon>
        <taxon>Sapindales</taxon>
        <taxon>Anacardiaceae</taxon>
        <taxon>Pistacia</taxon>
    </lineage>
</organism>
<dbReference type="Proteomes" id="UP001164250">
    <property type="component" value="Chromosome 4"/>
</dbReference>
<evidence type="ECO:0000313" key="1">
    <source>
        <dbReference type="EMBL" id="KAJ0098441.1"/>
    </source>
</evidence>
<dbReference type="EMBL" id="CM047900">
    <property type="protein sequence ID" value="KAJ0098441.1"/>
    <property type="molecule type" value="Genomic_DNA"/>
</dbReference>
<gene>
    <name evidence="1" type="ORF">Patl1_20594</name>
</gene>